<accession>D4YJ97</accession>
<dbReference type="EC" id="1.20.4.1" evidence="3"/>
<name>D4YJ97_9MICO</name>
<dbReference type="InterPro" id="IPR023485">
    <property type="entry name" value="Ptyr_pPase"/>
</dbReference>
<dbReference type="RefSeq" id="WP_005881376.1">
    <property type="nucleotide sequence ID" value="NZ_ADNU01000001.1"/>
</dbReference>
<sequence length="139" mass="14929">MKKPSVLFVCVKNGGKSQMAAALARKKAGNAIDVFSGGTQPGNSLNEESRKSVEAVGASFKGEYPKPIDPDLLRSVDRVVVVGGTAQVDQVEGMRGSVETWDIDEPSLRGIEGEERMTLIRDEISKRVDALIAQLTSHC</sequence>
<dbReference type="EMBL" id="ADNU01000001">
    <property type="protein sequence ID" value="EFG48708.1"/>
    <property type="molecule type" value="Genomic_DNA"/>
</dbReference>
<comment type="caution">
    <text evidence="3">The sequence shown here is derived from an EMBL/GenBank/DDBJ whole genome shotgun (WGS) entry which is preliminary data.</text>
</comment>
<reference evidence="3 4" key="1">
    <citation type="submission" date="2010-04" db="EMBL/GenBank/DDBJ databases">
        <authorList>
            <person name="Qin X."/>
            <person name="Bachman B."/>
            <person name="Battles P."/>
            <person name="Bell A."/>
            <person name="Bess C."/>
            <person name="Bickham C."/>
            <person name="Chaboub L."/>
            <person name="Chen D."/>
            <person name="Coyle M."/>
            <person name="Deiros D.R."/>
            <person name="Dinh H."/>
            <person name="Forbes L."/>
            <person name="Fowler G."/>
            <person name="Francisco L."/>
            <person name="Fu Q."/>
            <person name="Gubbala S."/>
            <person name="Hale W."/>
            <person name="Han Y."/>
            <person name="Hemphill L."/>
            <person name="Highlander S.K."/>
            <person name="Hirani K."/>
            <person name="Hogues M."/>
            <person name="Jackson L."/>
            <person name="Jakkamsetti A."/>
            <person name="Javaid M."/>
            <person name="Jiang H."/>
            <person name="Korchina V."/>
            <person name="Kovar C."/>
            <person name="Lara F."/>
            <person name="Lee S."/>
            <person name="Mata R."/>
            <person name="Mathew T."/>
            <person name="Moen C."/>
            <person name="Morales K."/>
            <person name="Munidasa M."/>
            <person name="Nazareth L."/>
            <person name="Ngo R."/>
            <person name="Nguyen L."/>
            <person name="Okwuonu G."/>
            <person name="Ongeri F."/>
            <person name="Patil S."/>
            <person name="Petrosino J."/>
            <person name="Pham C."/>
            <person name="Pham P."/>
            <person name="Pu L.-L."/>
            <person name="Puazo M."/>
            <person name="Raj R."/>
            <person name="Reid J."/>
            <person name="Rouhana J."/>
            <person name="Saada N."/>
            <person name="Shang Y."/>
            <person name="Simmons D."/>
            <person name="Thornton R."/>
            <person name="Warren J."/>
            <person name="Weissenberger G."/>
            <person name="Zhang J."/>
            <person name="Zhang L."/>
            <person name="Zhou C."/>
            <person name="Zhu D."/>
            <person name="Muzny D."/>
            <person name="Worley K."/>
            <person name="Gibbs R."/>
        </authorList>
    </citation>
    <scope>NUCLEOTIDE SEQUENCE [LARGE SCALE GENOMIC DNA]</scope>
    <source>
        <strain evidence="3 4">ATCC 49030</strain>
    </source>
</reference>
<dbReference type="AlphaFoldDB" id="D4YJ97"/>
<dbReference type="Gene3D" id="3.40.50.2300">
    <property type="match status" value="1"/>
</dbReference>
<dbReference type="Proteomes" id="UP000005714">
    <property type="component" value="Unassembled WGS sequence"/>
</dbReference>
<dbReference type="GO" id="GO:0008794">
    <property type="term" value="F:arsenate reductase (glutaredoxin) activity"/>
    <property type="evidence" value="ECO:0007669"/>
    <property type="project" value="UniProtKB-EC"/>
</dbReference>
<dbReference type="PANTHER" id="PTHR43428:SF1">
    <property type="entry name" value="ARSENATE REDUCTASE"/>
    <property type="match status" value="1"/>
</dbReference>
<proteinExistence type="predicted"/>
<protein>
    <submittedName>
        <fullName evidence="3">Low molecular weight phosphotyrosine protein phosphatase</fullName>
        <ecNumber evidence="3">1.20.4.1</ecNumber>
    </submittedName>
</protein>
<organism evidence="3 4">
    <name type="scientific">Brevibacterium mcbrellneri ATCC 49030</name>
    <dbReference type="NCBI Taxonomy" id="585530"/>
    <lineage>
        <taxon>Bacteria</taxon>
        <taxon>Bacillati</taxon>
        <taxon>Actinomycetota</taxon>
        <taxon>Actinomycetes</taxon>
        <taxon>Micrococcales</taxon>
        <taxon>Brevibacteriaceae</taxon>
        <taxon>Brevibacterium</taxon>
    </lineage>
</organism>
<dbReference type="Pfam" id="PF01451">
    <property type="entry name" value="LMWPc"/>
    <property type="match status" value="1"/>
</dbReference>
<dbReference type="SMART" id="SM00226">
    <property type="entry name" value="LMWPc"/>
    <property type="match status" value="1"/>
</dbReference>
<feature type="domain" description="Phosphotyrosine protein phosphatase I" evidence="2">
    <location>
        <begin position="4"/>
        <end position="134"/>
    </location>
</feature>
<dbReference type="SUPFAM" id="SSF52788">
    <property type="entry name" value="Phosphotyrosine protein phosphatases I"/>
    <property type="match status" value="1"/>
</dbReference>
<evidence type="ECO:0000259" key="2">
    <source>
        <dbReference type="SMART" id="SM00226"/>
    </source>
</evidence>
<dbReference type="PANTHER" id="PTHR43428">
    <property type="entry name" value="ARSENATE REDUCTASE"/>
    <property type="match status" value="1"/>
</dbReference>
<dbReference type="InterPro" id="IPR036196">
    <property type="entry name" value="Ptyr_pPase_sf"/>
</dbReference>
<keyword evidence="4" id="KW-1185">Reference proteome</keyword>
<evidence type="ECO:0000256" key="1">
    <source>
        <dbReference type="ARBA" id="ARBA00022849"/>
    </source>
</evidence>
<evidence type="ECO:0000313" key="4">
    <source>
        <dbReference type="Proteomes" id="UP000005714"/>
    </source>
</evidence>
<keyword evidence="1" id="KW-0059">Arsenical resistance</keyword>
<gene>
    <name evidence="3" type="primary">arsC</name>
    <name evidence="3" type="ORF">HMPREF0183_0007</name>
</gene>
<dbReference type="GO" id="GO:0046685">
    <property type="term" value="P:response to arsenic-containing substance"/>
    <property type="evidence" value="ECO:0007669"/>
    <property type="project" value="UniProtKB-KW"/>
</dbReference>
<dbReference type="OrthoDB" id="9799372at2"/>
<dbReference type="STRING" id="585530.HMPREF0183_0007"/>
<keyword evidence="3" id="KW-0560">Oxidoreductase</keyword>
<dbReference type="eggNOG" id="COG0394">
    <property type="taxonomic scope" value="Bacteria"/>
</dbReference>
<evidence type="ECO:0000313" key="3">
    <source>
        <dbReference type="EMBL" id="EFG48708.1"/>
    </source>
</evidence>